<reference evidence="3" key="1">
    <citation type="submission" date="2018-06" db="EMBL/GenBank/DDBJ databases">
        <authorList>
            <person name="Zhirakovskaya E."/>
        </authorList>
    </citation>
    <scope>NUCLEOTIDE SEQUENCE</scope>
</reference>
<protein>
    <submittedName>
        <fullName evidence="3">FIGfam138462: Acyl-CoA synthetase, AMP-(Fatty) acid ligase</fullName>
    </submittedName>
</protein>
<dbReference type="InterPro" id="IPR000873">
    <property type="entry name" value="AMP-dep_synth/lig_dom"/>
</dbReference>
<feature type="domain" description="AMP-dependent synthetase/ligase" evidence="2">
    <location>
        <begin position="20"/>
        <end position="290"/>
    </location>
</feature>
<dbReference type="Gene3D" id="3.30.300.30">
    <property type="match status" value="1"/>
</dbReference>
<accession>A0A3B0ZYT5</accession>
<evidence type="ECO:0000256" key="1">
    <source>
        <dbReference type="ARBA" id="ARBA00022598"/>
    </source>
</evidence>
<dbReference type="AlphaFoldDB" id="A0A3B0ZYT5"/>
<evidence type="ECO:0000313" key="3">
    <source>
        <dbReference type="EMBL" id="VAW92602.1"/>
    </source>
</evidence>
<dbReference type="Pfam" id="PF00501">
    <property type="entry name" value="AMP-binding"/>
    <property type="match status" value="1"/>
</dbReference>
<sequence>MKLTLTQHNDGHSLVAWNEQANITHAQFLADVMHVAEHLPNKQYAINLCEDRYHFMVSFAAIIVKGQTNLLPQNRVIETLYAVAEDYNDSYCITEEKLTGLKLTQLDVSELFKKENKFTQSKNTIKTPAIDSELIAAIAFTSGSTGKPQGNSKTWKALVMGAEMAAERFGLDKKPTYIVSTVPPQHMYGLETSILYSLQNTCPVYAGRPFYPEDIRRVTETAPQAVILITTPIHLRACAASENLQWNNIGFIISATAPLRNEVAMQVEDKMRATVKEIFGCTEVGSMASRETLKEQIWQLYKGIRIYQADGKAYIDTPYMDKDIALNDVVKIEDEHHFKLLGRDEDMVNVAGKRGSLSDLKLKLESIEGVDDAVVYLPEDNNEISRLTAFVVTENLTPKQISAELAQKVDSVFIPRPIYKVKSLPYNKTGKLTRQSLIELSCQCKFKIV</sequence>
<dbReference type="InterPro" id="IPR050237">
    <property type="entry name" value="ATP-dep_AMP-bd_enzyme"/>
</dbReference>
<dbReference type="GO" id="GO:0016874">
    <property type="term" value="F:ligase activity"/>
    <property type="evidence" value="ECO:0007669"/>
    <property type="project" value="UniProtKB-KW"/>
</dbReference>
<dbReference type="SUPFAM" id="SSF56801">
    <property type="entry name" value="Acetyl-CoA synthetase-like"/>
    <property type="match status" value="1"/>
</dbReference>
<dbReference type="PANTHER" id="PTHR43767">
    <property type="entry name" value="LONG-CHAIN-FATTY-ACID--COA LIGASE"/>
    <property type="match status" value="1"/>
</dbReference>
<keyword evidence="1 3" id="KW-0436">Ligase</keyword>
<organism evidence="3">
    <name type="scientific">hydrothermal vent metagenome</name>
    <dbReference type="NCBI Taxonomy" id="652676"/>
    <lineage>
        <taxon>unclassified sequences</taxon>
        <taxon>metagenomes</taxon>
        <taxon>ecological metagenomes</taxon>
    </lineage>
</organism>
<gene>
    <name evidence="3" type="ORF">MNBD_GAMMA23-2438</name>
</gene>
<dbReference type="InterPro" id="IPR045851">
    <property type="entry name" value="AMP-bd_C_sf"/>
</dbReference>
<evidence type="ECO:0000259" key="2">
    <source>
        <dbReference type="Pfam" id="PF00501"/>
    </source>
</evidence>
<dbReference type="Gene3D" id="3.40.50.12780">
    <property type="entry name" value="N-terminal domain of ligase-like"/>
    <property type="match status" value="1"/>
</dbReference>
<dbReference type="PANTHER" id="PTHR43767:SF8">
    <property type="entry name" value="LONG-CHAIN-FATTY-ACID--COA LIGASE"/>
    <property type="match status" value="1"/>
</dbReference>
<dbReference type="EMBL" id="UOFT01000027">
    <property type="protein sequence ID" value="VAW92602.1"/>
    <property type="molecule type" value="Genomic_DNA"/>
</dbReference>
<name>A0A3B0ZYT5_9ZZZZ</name>
<proteinExistence type="predicted"/>
<dbReference type="InterPro" id="IPR042099">
    <property type="entry name" value="ANL_N_sf"/>
</dbReference>